<reference evidence="1 2" key="1">
    <citation type="journal article" date="2014" name="Genome Announc.">
        <title>Draft Genome Sequences of Three Alkaliphilic Bacillus Strains, Bacillus wakoensis JCM 9140T, Bacillus akibai JCM 9157T, and Bacillus hemicellulosilyticus JCM 9152T.</title>
        <authorList>
            <person name="Yuki M."/>
            <person name="Oshima K."/>
            <person name="Suda W."/>
            <person name="Oshida Y."/>
            <person name="Kitamura K."/>
            <person name="Iida T."/>
            <person name="Hattori M."/>
            <person name="Ohkuma M."/>
        </authorList>
    </citation>
    <scope>NUCLEOTIDE SEQUENCE [LARGE SCALE GENOMIC DNA]</scope>
    <source>
        <strain evidence="1 2">JCM 9157</strain>
    </source>
</reference>
<protein>
    <submittedName>
        <fullName evidence="1">Serine kinase</fullName>
    </submittedName>
</protein>
<evidence type="ECO:0000313" key="2">
    <source>
        <dbReference type="Proteomes" id="UP000018896"/>
    </source>
</evidence>
<sequence>MTDHQIYKAFGLIVDSEIFLPELVKAHRETVIPHVVIKKSDLQQVWLEQGEENKYFVINHTSILFHMPEVAIFLIRNGNEILISPMEGAHEDHIRLYTLGTCMGAILMQRRILPLHGSAIVIDGEAYAIVGESGAGKSTLASAFLKRGYQLLSDDVIPVTINQEGQPVVTPAYPQQKLWMESLHEFGMTADSYRPIIDREMKFAIPVKDKFASDDVPLAGVIELSKTDDAHITMRPVQNLERFPLLFAHTYRNFFIAPAGLMDWHFKTTAQMVNKMKLFQLQRPMSRFTAHELTELILSAVRKEEKVL</sequence>
<proteinExistence type="predicted"/>
<dbReference type="InterPro" id="IPR027417">
    <property type="entry name" value="P-loop_NTPase"/>
</dbReference>
<comment type="caution">
    <text evidence="1">The sequence shown here is derived from an EMBL/GenBank/DDBJ whole genome shotgun (WGS) entry which is preliminary data.</text>
</comment>
<dbReference type="eggNOG" id="COG1493">
    <property type="taxonomic scope" value="Bacteria"/>
</dbReference>
<dbReference type="Proteomes" id="UP000018896">
    <property type="component" value="Unassembled WGS sequence"/>
</dbReference>
<dbReference type="RefSeq" id="WP_235715012.1">
    <property type="nucleotide sequence ID" value="NZ_BAUV01000025.1"/>
</dbReference>
<dbReference type="EMBL" id="BAUV01000025">
    <property type="protein sequence ID" value="GAE35941.1"/>
    <property type="molecule type" value="Genomic_DNA"/>
</dbReference>
<keyword evidence="2" id="KW-1185">Reference proteome</keyword>
<accession>W4QV36</accession>
<keyword evidence="1" id="KW-0418">Kinase</keyword>
<gene>
    <name evidence="1" type="ORF">JCM9157_3083</name>
</gene>
<name>W4QV36_HALA3</name>
<dbReference type="Gene3D" id="3.40.50.300">
    <property type="entry name" value="P-loop containing nucleotide triphosphate hydrolases"/>
    <property type="match status" value="1"/>
</dbReference>
<evidence type="ECO:0000313" key="1">
    <source>
        <dbReference type="EMBL" id="GAE35941.1"/>
    </source>
</evidence>
<dbReference type="AlphaFoldDB" id="W4QV36"/>
<keyword evidence="1" id="KW-0808">Transferase</keyword>
<dbReference type="SUPFAM" id="SSF53795">
    <property type="entry name" value="PEP carboxykinase-like"/>
    <property type="match status" value="1"/>
</dbReference>
<dbReference type="GO" id="GO:0016301">
    <property type="term" value="F:kinase activity"/>
    <property type="evidence" value="ECO:0007669"/>
    <property type="project" value="UniProtKB-KW"/>
</dbReference>
<organism evidence="1 2">
    <name type="scientific">Halalkalibacter akibai (strain ATCC 43226 / DSM 21942 / CIP 109018 / JCM 9157 / 1139)</name>
    <name type="common">Bacillus akibai</name>
    <dbReference type="NCBI Taxonomy" id="1236973"/>
    <lineage>
        <taxon>Bacteria</taxon>
        <taxon>Bacillati</taxon>
        <taxon>Bacillota</taxon>
        <taxon>Bacilli</taxon>
        <taxon>Bacillales</taxon>
        <taxon>Bacillaceae</taxon>
        <taxon>Halalkalibacter</taxon>
    </lineage>
</organism>
<dbReference type="STRING" id="1236973.JCM9157_3083"/>